<evidence type="ECO:0008006" key="3">
    <source>
        <dbReference type="Google" id="ProtNLM"/>
    </source>
</evidence>
<reference evidence="1 2" key="1">
    <citation type="submission" date="2017-03" db="EMBL/GenBank/DDBJ databases">
        <title>Draft Genome sequence of Marispirochaeta sp. strain JC444.</title>
        <authorList>
            <person name="Shivani Y."/>
            <person name="Subhash Y."/>
            <person name="Sasikala C."/>
            <person name="Ramana C."/>
        </authorList>
    </citation>
    <scope>NUCLEOTIDE SEQUENCE [LARGE SCALE GENOMIC DNA]</scope>
    <source>
        <strain evidence="1 2">JC444</strain>
    </source>
</reference>
<name>A0A1Y1RSS2_9SPIO</name>
<organism evidence="1 2">
    <name type="scientific">Marispirochaeta aestuarii</name>
    <dbReference type="NCBI Taxonomy" id="1963862"/>
    <lineage>
        <taxon>Bacteria</taxon>
        <taxon>Pseudomonadati</taxon>
        <taxon>Spirochaetota</taxon>
        <taxon>Spirochaetia</taxon>
        <taxon>Spirochaetales</taxon>
        <taxon>Spirochaetaceae</taxon>
        <taxon>Marispirochaeta</taxon>
    </lineage>
</organism>
<evidence type="ECO:0000313" key="2">
    <source>
        <dbReference type="Proteomes" id="UP000192343"/>
    </source>
</evidence>
<dbReference type="EMBL" id="MWQY01000045">
    <property type="protein sequence ID" value="ORC28821.1"/>
    <property type="molecule type" value="Genomic_DNA"/>
</dbReference>
<accession>A0A1Y1RSS2</accession>
<gene>
    <name evidence="1" type="ORF">B4O97_18960</name>
</gene>
<comment type="caution">
    <text evidence="1">The sequence shown here is derived from an EMBL/GenBank/DDBJ whole genome shotgun (WGS) entry which is preliminary data.</text>
</comment>
<proteinExistence type="predicted"/>
<dbReference type="PROSITE" id="PS51257">
    <property type="entry name" value="PROKAR_LIPOPROTEIN"/>
    <property type="match status" value="1"/>
</dbReference>
<dbReference type="AlphaFoldDB" id="A0A1Y1RSS2"/>
<keyword evidence="2" id="KW-1185">Reference proteome</keyword>
<sequence length="209" mass="23741">MFQRLLAISSFLLFCVIFIGCSVEYNIIWRGYTSEPQEIELAFSNNGNASKAIFSMIVGSTKSINLAEDSVLRRITNDSNISVFIYPKIEEAIEQSLEIFILPNYLQSSEDQTYKVRALSDAVAYSVTYEKDGKIYHTISKDNSLHVGPEKDIDKISKIISQLNNEDYTFFDEWATKVHEATTPLNGPKNGYVFLSEIDNKVLWFTSSD</sequence>
<evidence type="ECO:0000313" key="1">
    <source>
        <dbReference type="EMBL" id="ORC28821.1"/>
    </source>
</evidence>
<protein>
    <recommendedName>
        <fullName evidence="3">Lipoprotein</fullName>
    </recommendedName>
</protein>
<dbReference type="RefSeq" id="WP_083053092.1">
    <property type="nucleotide sequence ID" value="NZ_MWQY01000045.1"/>
</dbReference>
<dbReference type="Proteomes" id="UP000192343">
    <property type="component" value="Unassembled WGS sequence"/>
</dbReference>